<comment type="caution">
    <text evidence="2">The sequence shown here is derived from an EMBL/GenBank/DDBJ whole genome shotgun (WGS) entry which is preliminary data.</text>
</comment>
<dbReference type="EMBL" id="JAULJQ010000002">
    <property type="protein sequence ID" value="MDO2408851.1"/>
    <property type="molecule type" value="Genomic_DNA"/>
</dbReference>
<evidence type="ECO:0000313" key="2">
    <source>
        <dbReference type="EMBL" id="MDO2408851.1"/>
    </source>
</evidence>
<dbReference type="InterPro" id="IPR029787">
    <property type="entry name" value="Nucleotide_cyclase"/>
</dbReference>
<dbReference type="EC" id="2.7.7.65" evidence="2"/>
<dbReference type="Proteomes" id="UP001171111">
    <property type="component" value="Unassembled WGS sequence"/>
</dbReference>
<gene>
    <name evidence="2" type="ORF">Q2362_01895</name>
</gene>
<dbReference type="SUPFAM" id="SSF55073">
    <property type="entry name" value="Nucleotide cyclase"/>
    <property type="match status" value="1"/>
</dbReference>
<dbReference type="NCBIfam" id="TIGR00254">
    <property type="entry name" value="GGDEF"/>
    <property type="match status" value="1"/>
</dbReference>
<accession>A0ABT8T9B4</accession>
<name>A0ABT8T9B4_9BACT</name>
<dbReference type="InterPro" id="IPR000160">
    <property type="entry name" value="GGDEF_dom"/>
</dbReference>
<dbReference type="Gene3D" id="3.30.70.270">
    <property type="match status" value="1"/>
</dbReference>
<evidence type="ECO:0000313" key="3">
    <source>
        <dbReference type="Proteomes" id="UP001171111"/>
    </source>
</evidence>
<dbReference type="SMART" id="SM00267">
    <property type="entry name" value="GGDEF"/>
    <property type="match status" value="1"/>
</dbReference>
<evidence type="ECO:0000259" key="1">
    <source>
        <dbReference type="PROSITE" id="PS50887"/>
    </source>
</evidence>
<keyword evidence="2" id="KW-0548">Nucleotidyltransferase</keyword>
<sequence length="365" mass="41030">MADAKKPATIVLQSDKKSLDIAIAAADGQIAPAKPKPAKTEDKPKVDASLLNALNKFSTNVLSHMLSDQVFATPDNFEVYFAKLLEGEDSELKSFITSLSSNDLKKTSAHTRIQMETEIRHGFVQIKNILQVISLVYKNLIIMEGIVKKRLDESKRNSNAFEIQDCIKAFSDDLKKLDTLMSRHINAIKANYDEVGKVFKNISAQSVYDPQYAVFNKLYFIEVLRSNLAYVKKYGYSETLMFVKVDPKVLAKIDSMNDKRGILRNIAQTLFNISRRSDVVAHYDNGCFCVLMQHTDIEGAKLACDRIRKLISQAKFFISESELKLDLQMVLTPLNAKLSAEEIISNALDGLERASGKNYEIVESK</sequence>
<proteinExistence type="predicted"/>
<dbReference type="Pfam" id="PF00990">
    <property type="entry name" value="GGDEF"/>
    <property type="match status" value="1"/>
</dbReference>
<keyword evidence="3" id="KW-1185">Reference proteome</keyword>
<dbReference type="PROSITE" id="PS50887">
    <property type="entry name" value="GGDEF"/>
    <property type="match status" value="1"/>
</dbReference>
<feature type="domain" description="GGDEF" evidence="1">
    <location>
        <begin position="238"/>
        <end position="365"/>
    </location>
</feature>
<dbReference type="GO" id="GO:0052621">
    <property type="term" value="F:diguanylate cyclase activity"/>
    <property type="evidence" value="ECO:0007669"/>
    <property type="project" value="UniProtKB-EC"/>
</dbReference>
<protein>
    <submittedName>
        <fullName evidence="2">Diguanylate cyclase</fullName>
        <ecNumber evidence="2">2.7.7.65</ecNumber>
    </submittedName>
</protein>
<organism evidence="2 3">
    <name type="scientific">Campylobacter magnus</name>
    <dbReference type="NCBI Taxonomy" id="3026462"/>
    <lineage>
        <taxon>Bacteria</taxon>
        <taxon>Pseudomonadati</taxon>
        <taxon>Campylobacterota</taxon>
        <taxon>Epsilonproteobacteria</taxon>
        <taxon>Campylobacterales</taxon>
        <taxon>Campylobacteraceae</taxon>
        <taxon>Campylobacter</taxon>
    </lineage>
</organism>
<dbReference type="InterPro" id="IPR043128">
    <property type="entry name" value="Rev_trsase/Diguanyl_cyclase"/>
</dbReference>
<keyword evidence="2" id="KW-0808">Transferase</keyword>
<reference evidence="2 3" key="1">
    <citation type="submission" date="2023-06" db="EMBL/GenBank/DDBJ databases">
        <title>Campylobacter magnum sp. nov., isolated from cecal contents of domestic pigs (Sus scrofa domesticus).</title>
        <authorList>
            <person name="Papic B."/>
            <person name="Gruntar I."/>
        </authorList>
    </citation>
    <scope>NUCLEOTIDE SEQUENCE [LARGE SCALE GENOMIC DNA]</scope>
    <source>
        <strain evidence="3">34484-21</strain>
    </source>
</reference>
<dbReference type="RefSeq" id="WP_302243600.1">
    <property type="nucleotide sequence ID" value="NZ_JAULJQ010000002.1"/>
</dbReference>